<sequence length="292" mass="32096">MSRKVDLVLGDGDFAEACVDLSIDTGHRIIFGRTHLTTLASSENLTVKRLDSSSYDSFVDLFHDAITTHGHIDDIILAFPPSHVLLSVNVAVYNSGKDIEGYTGFQEVLWPVIKAVKVALYHWRRDFRVGIIKRLGIVSYEDNAMIGFYRGMLPRLELLGIRGQLIIVPHAGHTLTSGTMQSLIQSAAVAPKSRITYVSKGDILCQPVQWGSCNSPSNEVLRPRLMFFMRISESVVAYRIWKKTAYGKGVMLMLKAIIGLGLGVTMVSAGKNAWSGIGLVSSFVLVKLLATI</sequence>
<protein>
    <submittedName>
        <fullName evidence="1">Uncharacterized protein</fullName>
    </submittedName>
</protein>
<reference evidence="1 2" key="1">
    <citation type="submission" date="2016-07" db="EMBL/GenBank/DDBJ databases">
        <title>Pervasive Adenine N6-methylation of Active Genes in Fungi.</title>
        <authorList>
            <consortium name="DOE Joint Genome Institute"/>
            <person name="Mondo S.J."/>
            <person name="Dannebaum R.O."/>
            <person name="Kuo R.C."/>
            <person name="Labutti K."/>
            <person name="Haridas S."/>
            <person name="Kuo A."/>
            <person name="Salamov A."/>
            <person name="Ahrendt S.R."/>
            <person name="Lipzen A."/>
            <person name="Sullivan W."/>
            <person name="Andreopoulos W.B."/>
            <person name="Clum A."/>
            <person name="Lindquist E."/>
            <person name="Daum C."/>
            <person name="Ramamoorthy G.K."/>
            <person name="Gryganskyi A."/>
            <person name="Culley D."/>
            <person name="Magnuson J.K."/>
            <person name="James T.Y."/>
            <person name="O'Malley M.A."/>
            <person name="Stajich J.E."/>
            <person name="Spatafora J.W."/>
            <person name="Visel A."/>
            <person name="Grigoriev I.V."/>
        </authorList>
    </citation>
    <scope>NUCLEOTIDE SEQUENCE [LARGE SCALE GENOMIC DNA]</scope>
    <source>
        <strain evidence="1 2">68-887.2</strain>
    </source>
</reference>
<gene>
    <name evidence="1" type="ORF">BCR39DRAFT_156562</name>
</gene>
<organism evidence="1 2">
    <name type="scientific">Naematelia encephala</name>
    <dbReference type="NCBI Taxonomy" id="71784"/>
    <lineage>
        <taxon>Eukaryota</taxon>
        <taxon>Fungi</taxon>
        <taxon>Dikarya</taxon>
        <taxon>Basidiomycota</taxon>
        <taxon>Agaricomycotina</taxon>
        <taxon>Tremellomycetes</taxon>
        <taxon>Tremellales</taxon>
        <taxon>Naemateliaceae</taxon>
        <taxon>Naematelia</taxon>
    </lineage>
</organism>
<evidence type="ECO:0000313" key="2">
    <source>
        <dbReference type="Proteomes" id="UP000193986"/>
    </source>
</evidence>
<dbReference type="InParanoid" id="A0A1Y2B796"/>
<keyword evidence="2" id="KW-1185">Reference proteome</keyword>
<dbReference type="Proteomes" id="UP000193986">
    <property type="component" value="Unassembled WGS sequence"/>
</dbReference>
<name>A0A1Y2B796_9TREE</name>
<dbReference type="AlphaFoldDB" id="A0A1Y2B796"/>
<evidence type="ECO:0000313" key="1">
    <source>
        <dbReference type="EMBL" id="ORY29965.1"/>
    </source>
</evidence>
<dbReference type="EMBL" id="MCFC01000022">
    <property type="protein sequence ID" value="ORY29965.1"/>
    <property type="molecule type" value="Genomic_DNA"/>
</dbReference>
<dbReference type="OrthoDB" id="10672472at2759"/>
<proteinExistence type="predicted"/>
<comment type="caution">
    <text evidence="1">The sequence shown here is derived from an EMBL/GenBank/DDBJ whole genome shotgun (WGS) entry which is preliminary data.</text>
</comment>
<accession>A0A1Y2B796</accession>